<keyword evidence="3" id="KW-1185">Reference proteome</keyword>
<evidence type="ECO:0000313" key="2">
    <source>
        <dbReference type="EMBL" id="CAG5103135.1"/>
    </source>
</evidence>
<name>A0A8J2HLN2_COTCN</name>
<dbReference type="OrthoDB" id="10362393at2759"/>
<feature type="region of interest" description="Disordered" evidence="1">
    <location>
        <begin position="212"/>
        <end position="233"/>
    </location>
</feature>
<gene>
    <name evidence="2" type="ORF">HICCMSTLAB_LOCUS11358</name>
</gene>
<protein>
    <submittedName>
        <fullName evidence="2">Uncharacterized protein</fullName>
    </submittedName>
</protein>
<feature type="compositionally biased region" description="Low complexity" evidence="1">
    <location>
        <begin position="307"/>
        <end position="319"/>
    </location>
</feature>
<accession>A0A8J2HLN2</accession>
<proteinExistence type="predicted"/>
<feature type="compositionally biased region" description="Polar residues" evidence="1">
    <location>
        <begin position="212"/>
        <end position="224"/>
    </location>
</feature>
<dbReference type="EMBL" id="CAJNRD030001123">
    <property type="protein sequence ID" value="CAG5103135.1"/>
    <property type="molecule type" value="Genomic_DNA"/>
</dbReference>
<feature type="region of interest" description="Disordered" evidence="1">
    <location>
        <begin position="304"/>
        <end position="334"/>
    </location>
</feature>
<feature type="region of interest" description="Disordered" evidence="1">
    <location>
        <begin position="906"/>
        <end position="928"/>
    </location>
</feature>
<feature type="region of interest" description="Disordered" evidence="1">
    <location>
        <begin position="474"/>
        <end position="497"/>
    </location>
</feature>
<organism evidence="2 3">
    <name type="scientific">Cotesia congregata</name>
    <name type="common">Parasitoid wasp</name>
    <name type="synonym">Apanteles congregatus</name>
    <dbReference type="NCBI Taxonomy" id="51543"/>
    <lineage>
        <taxon>Eukaryota</taxon>
        <taxon>Metazoa</taxon>
        <taxon>Ecdysozoa</taxon>
        <taxon>Arthropoda</taxon>
        <taxon>Hexapoda</taxon>
        <taxon>Insecta</taxon>
        <taxon>Pterygota</taxon>
        <taxon>Neoptera</taxon>
        <taxon>Endopterygota</taxon>
        <taxon>Hymenoptera</taxon>
        <taxon>Apocrita</taxon>
        <taxon>Ichneumonoidea</taxon>
        <taxon>Braconidae</taxon>
        <taxon>Microgastrinae</taxon>
        <taxon>Cotesia</taxon>
    </lineage>
</organism>
<feature type="compositionally biased region" description="Low complexity" evidence="1">
    <location>
        <begin position="816"/>
        <end position="827"/>
    </location>
</feature>
<feature type="compositionally biased region" description="Low complexity" evidence="1">
    <location>
        <begin position="646"/>
        <end position="658"/>
    </location>
</feature>
<evidence type="ECO:0000256" key="1">
    <source>
        <dbReference type="SAM" id="MobiDB-lite"/>
    </source>
</evidence>
<dbReference type="Proteomes" id="UP000786811">
    <property type="component" value="Unassembled WGS sequence"/>
</dbReference>
<feature type="compositionally biased region" description="Low complexity" evidence="1">
    <location>
        <begin position="477"/>
        <end position="488"/>
    </location>
</feature>
<sequence length="1226" mass="139155">MDPLTHDDLNLSEILVTSSPAETTQQNNSCCGQKINLYFKTTVSIIKQWLDSLVDDCNKVNEILTFETTNKSDIENIRYCCTELKGNYFKLFKSVISALKKLQIDNHSAINNTCPILAGLEKIKNNIITFTQRPNKIMMMNNPFDNLLKRFSGMSVSTNEIPQNTSNNSNSMINHENTGLKKVIENLRNVPQKIKVSIKELINNIRKNLTPGSCQKLQGSTDGNTSDHVDNRSHSSIHQKLPFLNPFENVLKLRIILNFPFNNPISQAFNNLRDLPQQIKEIIDEQISNIRDIFTKNDCREVAEMTNNDSGGNNSSDSSNTHEKVSSQEPSNGLVKNWFNSSMIGRSIDNNPFSQAFNNLRNIPQKIRKSIDDVISNIRNILTSGKYKESKAMLIRSDSNPVTNSSVLDDISSRNPFVDKLNFPSLLKSPFNNPFSQVFDNLRNLLQQIGKTIDEQISIIRNLFTKNNCKKLTSMTNNDSRVNNSSDSSTHEKLSTQEPLNGLVKNWFGFPIIEKSTVNNRFSQAFDNLRNIPQKIRKSIDDAVNNIRNILTSGKYKESKAMPNRNDSDLSTNSSVLDNILSRNPFADKLNFPSFFKSPFNNPISQVFNNLRDLPQQIKKIIDEQISNIRDIFTKNDCREVAEMTNNDSGGNNSSDSSNTHEKVSSQKPSNGLVKNWFNSSMIGRSIVNNPFSQAFNNLRNIPQKIRKSIDDVISNIRNILTSGKCKEFKAIPNHSDSDLITNSSVQNNISFQNPFADKLEFPSLLKSPFNNPFSQVFDNLRNLLQQIRQTIDEQINILRNLFTKNNCKKLTSMTNNDSRVNNSSDSSTHEKLSTQEPSNDLVKNWFGSPIIEKSTVNNRFSQAFDNLRNIPQRIKKSIDESISKIRNILIPERSKGLENKINHTLSNPVTDSSDAVVHKTTPSSKPGDVLTVTTDSPVGKILSLGPLSGLFNKLINSSTTSKDPITSSTNPFLQAFDHLRNLPEKMQKSIGEQISHLRNILTKNNHQESKTIANDDTTHPNADNNPINFFNMLFKDMRKTSTPVKVLSHNSQLFGKNIDEISTNIRNFFVPQEPQEPKTETDIFDPSHIYKILSSSPFVLNELFTNIFKSLSDTKSSRRHHHFSAARDIFHNLGKDARKSISALFGGVQHMLISHIRKRHQKQPTASKILIQQPYYELFKKQLYHKPLSLPTRKILPFSSSFHENKLFSRSRSDSSKYNFLKKFL</sequence>
<comment type="caution">
    <text evidence="2">The sequence shown here is derived from an EMBL/GenBank/DDBJ whole genome shotgun (WGS) entry which is preliminary data.</text>
</comment>
<feature type="region of interest" description="Disordered" evidence="1">
    <location>
        <begin position="813"/>
        <end position="839"/>
    </location>
</feature>
<evidence type="ECO:0000313" key="3">
    <source>
        <dbReference type="Proteomes" id="UP000786811"/>
    </source>
</evidence>
<reference evidence="2" key="1">
    <citation type="submission" date="2021-04" db="EMBL/GenBank/DDBJ databases">
        <authorList>
            <person name="Chebbi M.A.C M."/>
        </authorList>
    </citation>
    <scope>NUCLEOTIDE SEQUENCE</scope>
</reference>
<feature type="region of interest" description="Disordered" evidence="1">
    <location>
        <begin position="643"/>
        <end position="672"/>
    </location>
</feature>
<dbReference type="AlphaFoldDB" id="A0A8J2HLN2"/>